<protein>
    <submittedName>
        <fullName evidence="2">Uncharacterized protein</fullName>
    </submittedName>
</protein>
<evidence type="ECO:0000313" key="2">
    <source>
        <dbReference type="EMBL" id="KAJ7046350.1"/>
    </source>
</evidence>
<organism evidence="2 3">
    <name type="scientific">Mycena alexandri</name>
    <dbReference type="NCBI Taxonomy" id="1745969"/>
    <lineage>
        <taxon>Eukaryota</taxon>
        <taxon>Fungi</taxon>
        <taxon>Dikarya</taxon>
        <taxon>Basidiomycota</taxon>
        <taxon>Agaricomycotina</taxon>
        <taxon>Agaricomycetes</taxon>
        <taxon>Agaricomycetidae</taxon>
        <taxon>Agaricales</taxon>
        <taxon>Marasmiineae</taxon>
        <taxon>Mycenaceae</taxon>
        <taxon>Mycena</taxon>
    </lineage>
</organism>
<keyword evidence="3" id="KW-1185">Reference proteome</keyword>
<dbReference type="PANTHER" id="PTHR35043:SF7">
    <property type="entry name" value="TRANSCRIPTION FACTOR DOMAIN-CONTAINING PROTEIN"/>
    <property type="match status" value="1"/>
</dbReference>
<comment type="caution">
    <text evidence="2">The sequence shown here is derived from an EMBL/GenBank/DDBJ whole genome shotgun (WGS) entry which is preliminary data.</text>
</comment>
<name>A0AAD6TJB4_9AGAR</name>
<feature type="transmembrane region" description="Helical" evidence="1">
    <location>
        <begin position="31"/>
        <end position="51"/>
    </location>
</feature>
<dbReference type="EMBL" id="JARJCM010000003">
    <property type="protein sequence ID" value="KAJ7046350.1"/>
    <property type="molecule type" value="Genomic_DNA"/>
</dbReference>
<keyword evidence="1" id="KW-1133">Transmembrane helix</keyword>
<keyword evidence="1" id="KW-0472">Membrane</keyword>
<feature type="transmembrane region" description="Helical" evidence="1">
    <location>
        <begin position="149"/>
        <end position="168"/>
    </location>
</feature>
<dbReference type="AlphaFoldDB" id="A0AAD6TJB4"/>
<proteinExistence type="predicted"/>
<reference evidence="2" key="1">
    <citation type="submission" date="2023-03" db="EMBL/GenBank/DDBJ databases">
        <title>Massive genome expansion in bonnet fungi (Mycena s.s.) driven by repeated elements and novel gene families across ecological guilds.</title>
        <authorList>
            <consortium name="Lawrence Berkeley National Laboratory"/>
            <person name="Harder C.B."/>
            <person name="Miyauchi S."/>
            <person name="Viragh M."/>
            <person name="Kuo A."/>
            <person name="Thoen E."/>
            <person name="Andreopoulos B."/>
            <person name="Lu D."/>
            <person name="Skrede I."/>
            <person name="Drula E."/>
            <person name="Henrissat B."/>
            <person name="Morin E."/>
            <person name="Kohler A."/>
            <person name="Barry K."/>
            <person name="LaButti K."/>
            <person name="Morin E."/>
            <person name="Salamov A."/>
            <person name="Lipzen A."/>
            <person name="Mereny Z."/>
            <person name="Hegedus B."/>
            <person name="Baldrian P."/>
            <person name="Stursova M."/>
            <person name="Weitz H."/>
            <person name="Taylor A."/>
            <person name="Grigoriev I.V."/>
            <person name="Nagy L.G."/>
            <person name="Martin F."/>
            <person name="Kauserud H."/>
        </authorList>
    </citation>
    <scope>NUCLEOTIDE SEQUENCE</scope>
    <source>
        <strain evidence="2">CBHHK200</strain>
    </source>
</reference>
<keyword evidence="1" id="KW-0812">Transmembrane</keyword>
<sequence length="177" mass="20029">TIFACTWVSVHPNVPPPAQSQISLLWRRLRMMLIAVIAPELVVGFAARQFLVSRALSKEFKFLTTHVFFFSMGGFVTQTGHPITTIQQLTATSTSEFRACQAISKVDIEDIRDKRKGDALSKGVALAQGLWFTIQCLARLHQRLALTELEIATLAFAVVNMFIWLLWWEKPLDVERP</sequence>
<feature type="non-terminal residue" evidence="2">
    <location>
        <position position="1"/>
    </location>
</feature>
<gene>
    <name evidence="2" type="ORF">C8F04DRAFT_884232</name>
</gene>
<evidence type="ECO:0000313" key="3">
    <source>
        <dbReference type="Proteomes" id="UP001218188"/>
    </source>
</evidence>
<evidence type="ECO:0000256" key="1">
    <source>
        <dbReference type="SAM" id="Phobius"/>
    </source>
</evidence>
<feature type="non-terminal residue" evidence="2">
    <location>
        <position position="177"/>
    </location>
</feature>
<dbReference type="PANTHER" id="PTHR35043">
    <property type="entry name" value="TRANSCRIPTION FACTOR DOMAIN-CONTAINING PROTEIN"/>
    <property type="match status" value="1"/>
</dbReference>
<dbReference type="Proteomes" id="UP001218188">
    <property type="component" value="Unassembled WGS sequence"/>
</dbReference>
<accession>A0AAD6TJB4</accession>